<sequence>MQISIGTLGGVFLRIQLCRIETSPRYYFGHGFSLGYLVTNIIFVGLLRSKVREYSESGNERQERITGACGGYRDFKSLKSHLLVVPVVY</sequence>
<accession>A0A5N6ZHA2</accession>
<name>A0A5N6ZHA2_9EURO</name>
<keyword evidence="1" id="KW-0812">Transmembrane</keyword>
<keyword evidence="1" id="KW-1133">Transmembrane helix</keyword>
<dbReference type="OrthoDB" id="2962993at2759"/>
<proteinExistence type="predicted"/>
<feature type="transmembrane region" description="Helical" evidence="1">
    <location>
        <begin position="27"/>
        <end position="47"/>
    </location>
</feature>
<dbReference type="AlphaFoldDB" id="A0A5N6ZHA2"/>
<dbReference type="Proteomes" id="UP000327118">
    <property type="component" value="Unassembled WGS sequence"/>
</dbReference>
<gene>
    <name evidence="2" type="ORF">BDV28DRAFT_1759</name>
</gene>
<keyword evidence="3" id="KW-1185">Reference proteome</keyword>
<evidence type="ECO:0000256" key="1">
    <source>
        <dbReference type="SAM" id="Phobius"/>
    </source>
</evidence>
<organism evidence="2 3">
    <name type="scientific">Aspergillus coremiiformis</name>
    <dbReference type="NCBI Taxonomy" id="138285"/>
    <lineage>
        <taxon>Eukaryota</taxon>
        <taxon>Fungi</taxon>
        <taxon>Dikarya</taxon>
        <taxon>Ascomycota</taxon>
        <taxon>Pezizomycotina</taxon>
        <taxon>Eurotiomycetes</taxon>
        <taxon>Eurotiomycetidae</taxon>
        <taxon>Eurotiales</taxon>
        <taxon>Aspergillaceae</taxon>
        <taxon>Aspergillus</taxon>
        <taxon>Aspergillus subgen. Circumdati</taxon>
    </lineage>
</organism>
<evidence type="ECO:0000313" key="2">
    <source>
        <dbReference type="EMBL" id="KAE8357054.1"/>
    </source>
</evidence>
<protein>
    <submittedName>
        <fullName evidence="2">Uncharacterized protein</fullName>
    </submittedName>
</protein>
<dbReference type="EMBL" id="ML739033">
    <property type="protein sequence ID" value="KAE8357054.1"/>
    <property type="molecule type" value="Genomic_DNA"/>
</dbReference>
<evidence type="ECO:0000313" key="3">
    <source>
        <dbReference type="Proteomes" id="UP000327118"/>
    </source>
</evidence>
<keyword evidence="1" id="KW-0472">Membrane</keyword>
<reference evidence="3" key="1">
    <citation type="submission" date="2019-04" db="EMBL/GenBank/DDBJ databases">
        <title>Friends and foes A comparative genomics studyof 23 Aspergillus species from section Flavi.</title>
        <authorList>
            <consortium name="DOE Joint Genome Institute"/>
            <person name="Kjaerbolling I."/>
            <person name="Vesth T."/>
            <person name="Frisvad J.C."/>
            <person name="Nybo J.L."/>
            <person name="Theobald S."/>
            <person name="Kildgaard S."/>
            <person name="Isbrandt T."/>
            <person name="Kuo A."/>
            <person name="Sato A."/>
            <person name="Lyhne E.K."/>
            <person name="Kogle M.E."/>
            <person name="Wiebenga A."/>
            <person name="Kun R.S."/>
            <person name="Lubbers R.J."/>
            <person name="Makela M.R."/>
            <person name="Barry K."/>
            <person name="Chovatia M."/>
            <person name="Clum A."/>
            <person name="Daum C."/>
            <person name="Haridas S."/>
            <person name="He G."/>
            <person name="LaButti K."/>
            <person name="Lipzen A."/>
            <person name="Mondo S."/>
            <person name="Riley R."/>
            <person name="Salamov A."/>
            <person name="Simmons B.A."/>
            <person name="Magnuson J.K."/>
            <person name="Henrissat B."/>
            <person name="Mortensen U.H."/>
            <person name="Larsen T.O."/>
            <person name="Devries R.P."/>
            <person name="Grigoriev I.V."/>
            <person name="Machida M."/>
            <person name="Baker S.E."/>
            <person name="Andersen M.R."/>
        </authorList>
    </citation>
    <scope>NUCLEOTIDE SEQUENCE [LARGE SCALE GENOMIC DNA]</scope>
    <source>
        <strain evidence="3">CBS 553.77</strain>
    </source>
</reference>